<proteinExistence type="predicted"/>
<dbReference type="AlphaFoldDB" id="A0A9D4F5S8"/>
<evidence type="ECO:0000313" key="2">
    <source>
        <dbReference type="Proteomes" id="UP000828390"/>
    </source>
</evidence>
<keyword evidence="2" id="KW-1185">Reference proteome</keyword>
<protein>
    <submittedName>
        <fullName evidence="1">Uncharacterized protein</fullName>
    </submittedName>
</protein>
<comment type="caution">
    <text evidence="1">The sequence shown here is derived from an EMBL/GenBank/DDBJ whole genome shotgun (WGS) entry which is preliminary data.</text>
</comment>
<dbReference type="EMBL" id="JAIWYP010000007">
    <property type="protein sequence ID" value="KAH3791836.1"/>
    <property type="molecule type" value="Genomic_DNA"/>
</dbReference>
<accession>A0A9D4F5S8</accession>
<dbReference type="Proteomes" id="UP000828390">
    <property type="component" value="Unassembled WGS sequence"/>
</dbReference>
<evidence type="ECO:0000313" key="1">
    <source>
        <dbReference type="EMBL" id="KAH3791836.1"/>
    </source>
</evidence>
<reference evidence="1" key="2">
    <citation type="submission" date="2020-11" db="EMBL/GenBank/DDBJ databases">
        <authorList>
            <person name="McCartney M.A."/>
            <person name="Auch B."/>
            <person name="Kono T."/>
            <person name="Mallez S."/>
            <person name="Becker A."/>
            <person name="Gohl D.M."/>
            <person name="Silverstein K.A.T."/>
            <person name="Koren S."/>
            <person name="Bechman K.B."/>
            <person name="Herman A."/>
            <person name="Abrahante J.E."/>
            <person name="Garbe J."/>
        </authorList>
    </citation>
    <scope>NUCLEOTIDE SEQUENCE</scope>
    <source>
        <strain evidence="1">Duluth1</strain>
        <tissue evidence="1">Whole animal</tissue>
    </source>
</reference>
<reference evidence="1" key="1">
    <citation type="journal article" date="2019" name="bioRxiv">
        <title>The Genome of the Zebra Mussel, Dreissena polymorpha: A Resource for Invasive Species Research.</title>
        <authorList>
            <person name="McCartney M.A."/>
            <person name="Auch B."/>
            <person name="Kono T."/>
            <person name="Mallez S."/>
            <person name="Zhang Y."/>
            <person name="Obille A."/>
            <person name="Becker A."/>
            <person name="Abrahante J.E."/>
            <person name="Garbe J."/>
            <person name="Badalamenti J.P."/>
            <person name="Herman A."/>
            <person name="Mangelson H."/>
            <person name="Liachko I."/>
            <person name="Sullivan S."/>
            <person name="Sone E.D."/>
            <person name="Koren S."/>
            <person name="Silverstein K.A.T."/>
            <person name="Beckman K.B."/>
            <person name="Gohl D.M."/>
        </authorList>
    </citation>
    <scope>NUCLEOTIDE SEQUENCE</scope>
    <source>
        <strain evidence="1">Duluth1</strain>
        <tissue evidence="1">Whole animal</tissue>
    </source>
</reference>
<name>A0A9D4F5S8_DREPO</name>
<gene>
    <name evidence="1" type="ORF">DPMN_145326</name>
</gene>
<organism evidence="1 2">
    <name type="scientific">Dreissena polymorpha</name>
    <name type="common">Zebra mussel</name>
    <name type="synonym">Mytilus polymorpha</name>
    <dbReference type="NCBI Taxonomy" id="45954"/>
    <lineage>
        <taxon>Eukaryota</taxon>
        <taxon>Metazoa</taxon>
        <taxon>Spiralia</taxon>
        <taxon>Lophotrochozoa</taxon>
        <taxon>Mollusca</taxon>
        <taxon>Bivalvia</taxon>
        <taxon>Autobranchia</taxon>
        <taxon>Heteroconchia</taxon>
        <taxon>Euheterodonta</taxon>
        <taxon>Imparidentia</taxon>
        <taxon>Neoheterodontei</taxon>
        <taxon>Myida</taxon>
        <taxon>Dreissenoidea</taxon>
        <taxon>Dreissenidae</taxon>
        <taxon>Dreissena</taxon>
    </lineage>
</organism>
<sequence>MADINIPNARRPRQFRRIDRFTETNDPEEIRRRFRLTPHNIDRIERLVGHRLETNGTESTIDTVAANINNIENFCFRQFFASNRDTFGVDITTVSRVVTRVTDELCDLKKTKI</sequence>